<sequence length="210" mass="23426">MIGAALPPTSKGRFYELRALSLREFAGLRHPEEPLDPFALARFAKLLVVDFDQIEGLSPQARAHLLGEGAEAWSGGACSRPLPNGWRLIILNPTHGPQRNNATLMEEVCHVFLGHKANRLAVVNESNGQQIIARDYNPQDEEAAYAVGAAALVPFAALRRFVRDGLSISRIARHFNVSRELVEYRLKVTRLWAEYRARQAKEAPSEPQPR</sequence>
<reference evidence="2 3" key="1">
    <citation type="submission" date="2013-12" db="EMBL/GenBank/DDBJ databases">
        <authorList>
            <person name="Stott M."/>
        </authorList>
    </citation>
    <scope>NUCLEOTIDE SEQUENCE [LARGE SCALE GENOMIC DNA]</scope>
    <source>
        <strain evidence="2 3">K22</strain>
    </source>
</reference>
<accession>A0A0B6X101</accession>
<dbReference type="Pfam" id="PF06114">
    <property type="entry name" value="Peptidase_M78"/>
    <property type="match status" value="1"/>
</dbReference>
<organism evidence="2 3">
    <name type="scientific">Pyrinomonas methylaliphatogenes</name>
    <dbReference type="NCBI Taxonomy" id="454194"/>
    <lineage>
        <taxon>Bacteria</taxon>
        <taxon>Pseudomonadati</taxon>
        <taxon>Acidobacteriota</taxon>
        <taxon>Blastocatellia</taxon>
        <taxon>Blastocatellales</taxon>
        <taxon>Pyrinomonadaceae</taxon>
        <taxon>Pyrinomonas</taxon>
    </lineage>
</organism>
<evidence type="ECO:0000313" key="3">
    <source>
        <dbReference type="Proteomes" id="UP000031518"/>
    </source>
</evidence>
<dbReference type="EMBL" id="CBXV010000008">
    <property type="protein sequence ID" value="CDM66652.1"/>
    <property type="molecule type" value="Genomic_DNA"/>
</dbReference>
<dbReference type="AlphaFoldDB" id="A0A0B6X101"/>
<evidence type="ECO:0000259" key="1">
    <source>
        <dbReference type="Pfam" id="PF06114"/>
    </source>
</evidence>
<name>A0A0B6X101_9BACT</name>
<dbReference type="InterPro" id="IPR010359">
    <property type="entry name" value="IrrE_HExxH"/>
</dbReference>
<dbReference type="OrthoDB" id="878902at2"/>
<feature type="domain" description="IrrE N-terminal-like" evidence="1">
    <location>
        <begin position="87"/>
        <end position="187"/>
    </location>
</feature>
<dbReference type="RefSeq" id="WP_041978039.1">
    <property type="nucleotide sequence ID" value="NZ_CBXV010000008.1"/>
</dbReference>
<protein>
    <submittedName>
        <fullName evidence="2">Predicted Zn peptidase</fullName>
    </submittedName>
</protein>
<dbReference type="Proteomes" id="UP000031518">
    <property type="component" value="Unassembled WGS sequence"/>
</dbReference>
<dbReference type="STRING" id="454194.PYK22_02685"/>
<proteinExistence type="predicted"/>
<keyword evidence="3" id="KW-1185">Reference proteome</keyword>
<evidence type="ECO:0000313" key="2">
    <source>
        <dbReference type="EMBL" id="CDM66652.1"/>
    </source>
</evidence>
<reference evidence="2 3" key="2">
    <citation type="submission" date="2015-01" db="EMBL/GenBank/DDBJ databases">
        <title>Complete genome sequence of Pyrinomonas methylaliphatogenes type strain K22T.</title>
        <authorList>
            <person name="Lee K.C.Y."/>
            <person name="Power J.F."/>
            <person name="Dunfield P.F."/>
            <person name="Morgan X.C."/>
            <person name="Huttenhower C."/>
            <person name="Stott M.B."/>
        </authorList>
    </citation>
    <scope>NUCLEOTIDE SEQUENCE [LARGE SCALE GENOMIC DNA]</scope>
    <source>
        <strain evidence="2 3">K22</strain>
    </source>
</reference>
<gene>
    <name evidence="2" type="ORF">PYK22_02685</name>
</gene>